<feature type="domain" description="Major facilitator superfamily (MFS) profile" evidence="8">
    <location>
        <begin position="33"/>
        <end position="495"/>
    </location>
</feature>
<comment type="caution">
    <text evidence="9">The sequence shown here is derived from an EMBL/GenBank/DDBJ whole genome shotgun (WGS) entry which is preliminary data.</text>
</comment>
<dbReference type="Proteomes" id="UP000658720">
    <property type="component" value="Unassembled WGS sequence"/>
</dbReference>
<dbReference type="Gene3D" id="1.20.1720.10">
    <property type="entry name" value="Multidrug resistance protein D"/>
    <property type="match status" value="1"/>
</dbReference>
<feature type="transmembrane region" description="Helical" evidence="7">
    <location>
        <begin position="244"/>
        <end position="266"/>
    </location>
</feature>
<dbReference type="PROSITE" id="PS50850">
    <property type="entry name" value="MFS"/>
    <property type="match status" value="1"/>
</dbReference>
<dbReference type="EMBL" id="JADEVV010000049">
    <property type="protein sequence ID" value="MBE9255114.1"/>
    <property type="molecule type" value="Genomic_DNA"/>
</dbReference>
<reference evidence="9 10" key="1">
    <citation type="submission" date="2020-10" db="EMBL/GenBank/DDBJ databases">
        <authorList>
            <person name="Castelo-Branco R."/>
            <person name="Eusebio N."/>
            <person name="Adriana R."/>
            <person name="Vieira A."/>
            <person name="Brugerolle De Fraissinette N."/>
            <person name="Rezende De Castro R."/>
            <person name="Schneider M.P."/>
            <person name="Vasconcelos V."/>
            <person name="Leao P.N."/>
        </authorList>
    </citation>
    <scope>NUCLEOTIDE SEQUENCE [LARGE SCALE GENOMIC DNA]</scope>
    <source>
        <strain evidence="9 10">LEGE 00031</strain>
    </source>
</reference>
<dbReference type="InterPro" id="IPR036259">
    <property type="entry name" value="MFS_trans_sf"/>
</dbReference>
<feature type="transmembrane region" description="Helical" evidence="7">
    <location>
        <begin position="286"/>
        <end position="307"/>
    </location>
</feature>
<dbReference type="SUPFAM" id="SSF103473">
    <property type="entry name" value="MFS general substrate transporter"/>
    <property type="match status" value="1"/>
</dbReference>
<evidence type="ECO:0000313" key="10">
    <source>
        <dbReference type="Proteomes" id="UP000658720"/>
    </source>
</evidence>
<protein>
    <submittedName>
        <fullName evidence="9">MFS transporter</fullName>
    </submittedName>
</protein>
<sequence length="514" mass="53283">MIHHHGSNCHGPGQPSCTEPCRGLPGGQDRWWTLAAVECGNFVVYMDGFIVTLALPAMSRHFGVGLSVFKWVIVAYLLTVTVTLLPAGRLADIWGRRRIVVTGMSVLVLSSVLCAMAPTVGSLIAFRILQGIGGGLVLANVMAEITAVFPKQERRKAMAVNASILALAQVTGLVLGGLLIGQFGWRSIFLVILTVSLAGLILSLRVLKARPRPQDRTAMDWTGAVLAIVATSAPFLLIERLSSTGLTLANLALLIGGGVVLVLFLIVERRLPKPLLTLNLFRSRAFLCGSVAAAFYFIAAVSCYFLLPLYAQLVLGRSPVMAGVLVVPLSLVATATSLTVSSLGDRVGGRTLSTAGMLSLSAGLLGLSWLGPHSSTAAIVCPLVLMGMGGGLFHPPNNSATLNTIPPEHLSVANGFFSMARNFGQAIGAALAATLLAHALGAAGADGALAGVVGARLNGQPLDAFLGAQQLAYRLAAAMGLVGAVVSVLRGAELPGSAPMGPKSVATVNDGRRR</sequence>
<feature type="transmembrane region" description="Helical" evidence="7">
    <location>
        <begin position="68"/>
        <end position="87"/>
    </location>
</feature>
<evidence type="ECO:0000313" key="9">
    <source>
        <dbReference type="EMBL" id="MBE9255114.1"/>
    </source>
</evidence>
<feature type="transmembrane region" description="Helical" evidence="7">
    <location>
        <begin position="219"/>
        <end position="238"/>
    </location>
</feature>
<feature type="transmembrane region" description="Helical" evidence="7">
    <location>
        <begin position="124"/>
        <end position="147"/>
    </location>
</feature>
<evidence type="ECO:0000256" key="1">
    <source>
        <dbReference type="ARBA" id="ARBA00004651"/>
    </source>
</evidence>
<feature type="transmembrane region" description="Helical" evidence="7">
    <location>
        <begin position="352"/>
        <end position="370"/>
    </location>
</feature>
<organism evidence="9 10">
    <name type="scientific">Synechocystis salina LEGE 00031</name>
    <dbReference type="NCBI Taxonomy" id="1828736"/>
    <lineage>
        <taxon>Bacteria</taxon>
        <taxon>Bacillati</taxon>
        <taxon>Cyanobacteriota</taxon>
        <taxon>Cyanophyceae</taxon>
        <taxon>Synechococcales</taxon>
        <taxon>Merismopediaceae</taxon>
        <taxon>Synechocystis</taxon>
    </lineage>
</organism>
<dbReference type="InterPro" id="IPR020846">
    <property type="entry name" value="MFS_dom"/>
</dbReference>
<comment type="subcellular location">
    <subcellularLocation>
        <location evidence="1">Cell membrane</location>
        <topology evidence="1">Multi-pass membrane protein</topology>
    </subcellularLocation>
</comment>
<feature type="transmembrane region" description="Helical" evidence="7">
    <location>
        <begin position="376"/>
        <end position="393"/>
    </location>
</feature>
<evidence type="ECO:0000256" key="6">
    <source>
        <dbReference type="ARBA" id="ARBA00023136"/>
    </source>
</evidence>
<feature type="transmembrane region" description="Helical" evidence="7">
    <location>
        <begin position="99"/>
        <end position="118"/>
    </location>
</feature>
<keyword evidence="10" id="KW-1185">Reference proteome</keyword>
<evidence type="ECO:0000256" key="3">
    <source>
        <dbReference type="ARBA" id="ARBA00022475"/>
    </source>
</evidence>
<dbReference type="CDD" id="cd17321">
    <property type="entry name" value="MFS_MMR_MDR_like"/>
    <property type="match status" value="1"/>
</dbReference>
<keyword evidence="4 7" id="KW-0812">Transmembrane</keyword>
<feature type="transmembrane region" description="Helical" evidence="7">
    <location>
        <begin position="159"/>
        <end position="181"/>
    </location>
</feature>
<evidence type="ECO:0000256" key="7">
    <source>
        <dbReference type="SAM" id="Phobius"/>
    </source>
</evidence>
<accession>A0ABR9VUT9</accession>
<keyword evidence="3" id="KW-1003">Cell membrane</keyword>
<dbReference type="InterPro" id="IPR011701">
    <property type="entry name" value="MFS"/>
</dbReference>
<feature type="transmembrane region" description="Helical" evidence="7">
    <location>
        <begin position="319"/>
        <end position="340"/>
    </location>
</feature>
<name>A0ABR9VUT9_9SYNC</name>
<feature type="transmembrane region" description="Helical" evidence="7">
    <location>
        <begin position="187"/>
        <end position="207"/>
    </location>
</feature>
<keyword evidence="2" id="KW-0813">Transport</keyword>
<dbReference type="InterPro" id="IPR005829">
    <property type="entry name" value="Sugar_transporter_CS"/>
</dbReference>
<proteinExistence type="predicted"/>
<dbReference type="PROSITE" id="PS00216">
    <property type="entry name" value="SUGAR_TRANSPORT_1"/>
    <property type="match status" value="1"/>
</dbReference>
<keyword evidence="5 7" id="KW-1133">Transmembrane helix</keyword>
<dbReference type="Pfam" id="PF07690">
    <property type="entry name" value="MFS_1"/>
    <property type="match status" value="1"/>
</dbReference>
<gene>
    <name evidence="9" type="ORF">IQ217_14955</name>
</gene>
<evidence type="ECO:0000256" key="5">
    <source>
        <dbReference type="ARBA" id="ARBA00022989"/>
    </source>
</evidence>
<evidence type="ECO:0000256" key="2">
    <source>
        <dbReference type="ARBA" id="ARBA00022448"/>
    </source>
</evidence>
<evidence type="ECO:0000259" key="8">
    <source>
        <dbReference type="PROSITE" id="PS50850"/>
    </source>
</evidence>
<dbReference type="PANTHER" id="PTHR42718">
    <property type="entry name" value="MAJOR FACILITATOR SUPERFAMILY MULTIDRUG TRANSPORTER MFSC"/>
    <property type="match status" value="1"/>
</dbReference>
<dbReference type="PANTHER" id="PTHR42718:SF46">
    <property type="entry name" value="BLR6921 PROTEIN"/>
    <property type="match status" value="1"/>
</dbReference>
<evidence type="ECO:0000256" key="4">
    <source>
        <dbReference type="ARBA" id="ARBA00022692"/>
    </source>
</evidence>
<dbReference type="Gene3D" id="1.20.1250.20">
    <property type="entry name" value="MFS general substrate transporter like domains"/>
    <property type="match status" value="1"/>
</dbReference>
<keyword evidence="6 7" id="KW-0472">Membrane</keyword>